<comment type="caution">
    <text evidence="1">The sequence shown here is derived from an EMBL/GenBank/DDBJ whole genome shotgun (WGS) entry which is preliminary data.</text>
</comment>
<protein>
    <submittedName>
        <fullName evidence="1">Type VI secretion system Vgr family protein</fullName>
    </submittedName>
</protein>
<accession>A0ACC6TWF4</accession>
<reference evidence="1" key="1">
    <citation type="submission" date="2024-07" db="EMBL/GenBank/DDBJ databases">
        <title>A survey of Mimosa microsymbionts across Brazilian biomes reveals a high diversity of Paraburkholderia nodulating endemic species, but also that Cupriavidus is common as a symbiont of widespread species.</title>
        <authorList>
            <person name="Rouws L."/>
            <person name="Barauna A."/>
            <person name="Beukes C."/>
            <person name="Rouws J.R.C."/>
            <person name="De Faria S.M."/>
            <person name="Gross E."/>
            <person name="Bueno Dos Reis Junior F."/>
            <person name="Simon M.F."/>
            <person name="Maluk M."/>
            <person name="Odee D.W."/>
            <person name="Kenicer G."/>
            <person name="Young J.P.W."/>
            <person name="Reis V.M."/>
            <person name="Zilli J."/>
            <person name="James E.K."/>
        </authorList>
    </citation>
    <scope>NUCLEOTIDE SEQUENCE</scope>
    <source>
        <strain evidence="1">EG181B</strain>
    </source>
</reference>
<dbReference type="EMBL" id="JBFRCH010000003">
    <property type="protein sequence ID" value="MEX3931703.1"/>
    <property type="molecule type" value="Genomic_DNA"/>
</dbReference>
<gene>
    <name evidence="1" type="ORF">AB4Y32_07760</name>
</gene>
<evidence type="ECO:0000313" key="1">
    <source>
        <dbReference type="EMBL" id="MEX3931703.1"/>
    </source>
</evidence>
<sequence>MAIFNPLWRDITGRQAYFLDVPGTAGAQALSVVAFEAVEKMGAPTEVCIVLTHPHGLARADYLNRDATFSIVPDDGAPRKFSGFLARFSTIQTTKDFTKYELVLKSHFGRLDAVTTSCIYQHQSTPQIIEAILRRHGMAGHQFAFRPRRQYPQHRFRFQYKVDDLSYVQMLMQKAGIYSYIVETEHGDQIVFGDDIDHYLYDLQLVVPYREAAGLEAAGVEAVTALKTHAVTVPQSYAVADYNPEQAWERFRDEANVAPQDPTTYGQPYIYGTHHLDQAGAQWEAQLRHEAAITWQVIYEGNSNVLALQPGRVLDIDDITLLDATKGQVIVEATHSGARDRSYANSYKAIPAERRFRLRLEPETWPQIAGALSARVTSPDTYQYAYLSAAGYYTVRFDVDFADWPKGGESVPLRLAKPFAGRLQTGFHFPALDGDEAVISFRDADPDKPEIIGFHHHSQARDLVTSDRRWLSRNVIRTQRNNKLRMEDWAGQEGIKLSTEHSGKSQLNLGYLVNRKLAYRGEGYELRTSGYGVQRAGKGLHLTAYDRPGATGQQLDMQETIAQLERALELAKALADSARSAKAVPADIDAQQGVKDDLDGLKQPGLLASAPGSIAIASGRGMQLAAQDSISAVAGKNADVSVAKRFTVAAGELVSMFAQKLGLKLFAAKGPIEVQAQSDAMSLLADRDVTVASVNGTVRISAKKELVLECGGAFVQLKDGNVTLGGPLDLLIKTITVQKKKAQRIAEAIAPLPESAGAFDEAFVVHWAGTEVPVANTQYRMFSENKVIAEGTTNEHGETSLAQSHVPQGVKIQLKGK</sequence>
<proteinExistence type="predicted"/>
<keyword evidence="2" id="KW-1185">Reference proteome</keyword>
<dbReference type="Proteomes" id="UP001558850">
    <property type="component" value="Unassembled WGS sequence"/>
</dbReference>
<name>A0ACC6TWF4_9BURK</name>
<evidence type="ECO:0000313" key="2">
    <source>
        <dbReference type="Proteomes" id="UP001558850"/>
    </source>
</evidence>
<organism evidence="1 2">
    <name type="scientific">Paraburkholderia phymatum</name>
    <dbReference type="NCBI Taxonomy" id="148447"/>
    <lineage>
        <taxon>Bacteria</taxon>
        <taxon>Pseudomonadati</taxon>
        <taxon>Pseudomonadota</taxon>
        <taxon>Betaproteobacteria</taxon>
        <taxon>Burkholderiales</taxon>
        <taxon>Burkholderiaceae</taxon>
        <taxon>Paraburkholderia</taxon>
    </lineage>
</organism>